<organism evidence="1">
    <name type="scientific">Culex pipiens</name>
    <name type="common">House mosquito</name>
    <dbReference type="NCBI Taxonomy" id="7175"/>
    <lineage>
        <taxon>Eukaryota</taxon>
        <taxon>Metazoa</taxon>
        <taxon>Ecdysozoa</taxon>
        <taxon>Arthropoda</taxon>
        <taxon>Hexapoda</taxon>
        <taxon>Insecta</taxon>
        <taxon>Pterygota</taxon>
        <taxon>Neoptera</taxon>
        <taxon>Endopterygota</taxon>
        <taxon>Diptera</taxon>
        <taxon>Nematocera</taxon>
        <taxon>Culicoidea</taxon>
        <taxon>Culicidae</taxon>
        <taxon>Culicinae</taxon>
        <taxon>Culicini</taxon>
        <taxon>Culex</taxon>
        <taxon>Culex</taxon>
    </lineage>
</organism>
<dbReference type="EMBL" id="HBUE01252716">
    <property type="protein sequence ID" value="CAG6555080.1"/>
    <property type="molecule type" value="Transcribed_RNA"/>
</dbReference>
<accession>A0A8D8D240</accession>
<dbReference type="AlphaFoldDB" id="A0A8D8D240"/>
<sequence length="129" mass="14150">MRKLSNGSSRGKVTSIGSRMVHSRRICSSPSRLSTVITCLPGYQSRRLPTVAQPGAFRTLERVDSSTSKIRNLTTVCTRRELACGLQHTLAAMVGSTSGKFISSSVKINQFERGVCGFIFMNTFFCLSH</sequence>
<protein>
    <submittedName>
        <fullName evidence="1">(northern house mosquito) hypothetical protein</fullName>
    </submittedName>
</protein>
<reference evidence="1" key="1">
    <citation type="submission" date="2021-05" db="EMBL/GenBank/DDBJ databases">
        <authorList>
            <person name="Alioto T."/>
            <person name="Alioto T."/>
            <person name="Gomez Garrido J."/>
        </authorList>
    </citation>
    <scope>NUCLEOTIDE SEQUENCE</scope>
</reference>
<evidence type="ECO:0000313" key="1">
    <source>
        <dbReference type="EMBL" id="CAG6503821.1"/>
    </source>
</evidence>
<dbReference type="EMBL" id="HBUE01147793">
    <property type="protein sequence ID" value="CAG6503821.1"/>
    <property type="molecule type" value="Transcribed_RNA"/>
</dbReference>
<proteinExistence type="predicted"/>
<name>A0A8D8D240_CULPI</name>